<comment type="caution">
    <text evidence="8">The sequence shown here is derived from an EMBL/GenBank/DDBJ whole genome shotgun (WGS) entry which is preliminary data.</text>
</comment>
<evidence type="ECO:0000259" key="7">
    <source>
        <dbReference type="PROSITE" id="PS50076"/>
    </source>
</evidence>
<dbReference type="CDD" id="cd06257">
    <property type="entry name" value="DnaJ"/>
    <property type="match status" value="1"/>
</dbReference>
<dbReference type="SMART" id="SM00271">
    <property type="entry name" value="DnaJ"/>
    <property type="match status" value="1"/>
</dbReference>
<keyword evidence="9" id="KW-1185">Reference proteome</keyword>
<dbReference type="Proteomes" id="UP001159405">
    <property type="component" value="Unassembled WGS sequence"/>
</dbReference>
<dbReference type="PANTHER" id="PTHR43908:SF3">
    <property type="entry name" value="AT29763P-RELATED"/>
    <property type="match status" value="1"/>
</dbReference>
<evidence type="ECO:0000256" key="3">
    <source>
        <dbReference type="ARBA" id="ARBA00022824"/>
    </source>
</evidence>
<evidence type="ECO:0000256" key="4">
    <source>
        <dbReference type="ARBA" id="ARBA00022989"/>
    </source>
</evidence>
<dbReference type="Gene3D" id="1.10.287.110">
    <property type="entry name" value="DnaJ domain"/>
    <property type="match status" value="1"/>
</dbReference>
<keyword evidence="5" id="KW-0472">Membrane</keyword>
<dbReference type="PROSITE" id="PS50076">
    <property type="entry name" value="DNAJ_2"/>
    <property type="match status" value="1"/>
</dbReference>
<sequence length="369" mass="43028">MEGNRDDALKCRRLAEKCLKEGNKEKALKLLQKSLRLYPTKQVEELIETLSKNGMSAGGTHKNKESKDNVRHRSANGSANWEAASEEKDYTQEQLQAVKNIKKCKDYYEILGVSKDASEADLKKQYKKLALQFHPDKNRAPGAAEAFKAIGNAFAVLSDTDKRRRYDQFGDENPQPQVSRDRYDYARGFEADITPEELFNMFFGGFGGATMSGGRMYYHRRQQGRRHAHQQYHEEEDNEPPLVQTLFQFLPIILLVLLSVMSSFLLQDPPYSLSRTGSYYIQRETARRRISYYVQEGFEEKYMDKITSLERRIEEDYISRLQSQCFRERQYREEVRARARFWRDQQLLDRANAMEMRSCDALERIAVAG</sequence>
<evidence type="ECO:0000313" key="8">
    <source>
        <dbReference type="EMBL" id="CAH3171518.1"/>
    </source>
</evidence>
<accession>A0ABN8QWX3</accession>
<dbReference type="InterPro" id="IPR001623">
    <property type="entry name" value="DnaJ_domain"/>
</dbReference>
<feature type="domain" description="J" evidence="7">
    <location>
        <begin position="106"/>
        <end position="170"/>
    </location>
</feature>
<evidence type="ECO:0000256" key="2">
    <source>
        <dbReference type="ARBA" id="ARBA00022692"/>
    </source>
</evidence>
<organism evidence="8 9">
    <name type="scientific">Porites lobata</name>
    <dbReference type="NCBI Taxonomy" id="104759"/>
    <lineage>
        <taxon>Eukaryota</taxon>
        <taxon>Metazoa</taxon>
        <taxon>Cnidaria</taxon>
        <taxon>Anthozoa</taxon>
        <taxon>Hexacorallia</taxon>
        <taxon>Scleractinia</taxon>
        <taxon>Fungiina</taxon>
        <taxon>Poritidae</taxon>
        <taxon>Porites</taxon>
    </lineage>
</organism>
<feature type="compositionally biased region" description="Basic and acidic residues" evidence="6">
    <location>
        <begin position="62"/>
        <end position="71"/>
    </location>
</feature>
<dbReference type="Pfam" id="PF00226">
    <property type="entry name" value="DnaJ"/>
    <property type="match status" value="1"/>
</dbReference>
<dbReference type="PROSITE" id="PS00636">
    <property type="entry name" value="DNAJ_1"/>
    <property type="match status" value="1"/>
</dbReference>
<reference evidence="8 9" key="1">
    <citation type="submission" date="2022-05" db="EMBL/GenBank/DDBJ databases">
        <authorList>
            <consortium name="Genoscope - CEA"/>
            <person name="William W."/>
        </authorList>
    </citation>
    <scope>NUCLEOTIDE SEQUENCE [LARGE SCALE GENOMIC DNA]</scope>
</reference>
<evidence type="ECO:0000256" key="5">
    <source>
        <dbReference type="ARBA" id="ARBA00023136"/>
    </source>
</evidence>
<name>A0ABN8QWX3_9CNID</name>
<comment type="subcellular location">
    <subcellularLocation>
        <location evidence="1">Endoplasmic reticulum membrane</location>
        <topology evidence="1">Single-pass membrane protein</topology>
    </subcellularLocation>
</comment>
<dbReference type="EMBL" id="CALNXK010000164">
    <property type="protein sequence ID" value="CAH3171518.1"/>
    <property type="molecule type" value="Genomic_DNA"/>
</dbReference>
<dbReference type="PRINTS" id="PR00625">
    <property type="entry name" value="JDOMAIN"/>
</dbReference>
<evidence type="ECO:0000256" key="6">
    <source>
        <dbReference type="SAM" id="MobiDB-lite"/>
    </source>
</evidence>
<protein>
    <recommendedName>
        <fullName evidence="7">J domain-containing protein</fullName>
    </recommendedName>
</protein>
<dbReference type="InterPro" id="IPR036869">
    <property type="entry name" value="J_dom_sf"/>
</dbReference>
<dbReference type="InterPro" id="IPR051100">
    <property type="entry name" value="DnaJ_subfamily_B/C"/>
</dbReference>
<feature type="region of interest" description="Disordered" evidence="6">
    <location>
        <begin position="53"/>
        <end position="87"/>
    </location>
</feature>
<keyword evidence="3" id="KW-0256">Endoplasmic reticulum</keyword>
<keyword evidence="4" id="KW-1133">Transmembrane helix</keyword>
<dbReference type="PANTHER" id="PTHR43908">
    <property type="entry name" value="AT29763P-RELATED"/>
    <property type="match status" value="1"/>
</dbReference>
<dbReference type="SUPFAM" id="SSF46565">
    <property type="entry name" value="Chaperone J-domain"/>
    <property type="match status" value="1"/>
</dbReference>
<dbReference type="Pfam" id="PF09320">
    <property type="entry name" value="DUF1977"/>
    <property type="match status" value="1"/>
</dbReference>
<dbReference type="InterPro" id="IPR015399">
    <property type="entry name" value="DUF1977_DnaJ-like"/>
</dbReference>
<evidence type="ECO:0000313" key="9">
    <source>
        <dbReference type="Proteomes" id="UP001159405"/>
    </source>
</evidence>
<keyword evidence="2" id="KW-0812">Transmembrane</keyword>
<evidence type="ECO:0000256" key="1">
    <source>
        <dbReference type="ARBA" id="ARBA00004389"/>
    </source>
</evidence>
<dbReference type="InterPro" id="IPR018253">
    <property type="entry name" value="DnaJ_domain_CS"/>
</dbReference>
<proteinExistence type="predicted"/>
<gene>
    <name evidence="8" type="ORF">PLOB_00011922</name>
</gene>